<accession>A0A182XVU7</accession>
<organism evidence="1 2">
    <name type="scientific">Anopheles stephensi</name>
    <name type="common">Indo-Pakistan malaria mosquito</name>
    <dbReference type="NCBI Taxonomy" id="30069"/>
    <lineage>
        <taxon>Eukaryota</taxon>
        <taxon>Metazoa</taxon>
        <taxon>Ecdysozoa</taxon>
        <taxon>Arthropoda</taxon>
        <taxon>Hexapoda</taxon>
        <taxon>Insecta</taxon>
        <taxon>Pterygota</taxon>
        <taxon>Neoptera</taxon>
        <taxon>Endopterygota</taxon>
        <taxon>Diptera</taxon>
        <taxon>Nematocera</taxon>
        <taxon>Culicoidea</taxon>
        <taxon>Culicidae</taxon>
        <taxon>Anophelinae</taxon>
        <taxon>Anopheles</taxon>
    </lineage>
</organism>
<dbReference type="OMA" id="RAANAWH"/>
<protein>
    <submittedName>
        <fullName evidence="1">Uncharacterized protein</fullName>
    </submittedName>
</protein>
<keyword evidence="2" id="KW-1185">Reference proteome</keyword>
<sequence>MAAVRMLFMASLLVSAFNFNNGTKRKKTELLSDICSTAFSEQDNKTREEYYNRVRDPNKHISTRLVRYFTFGGILQAISELTGIPRVELVAGGSSQLQDKTSGLGVALVAIGAISSATGARKQSELISDVCSSSFTEGQYESRDLYYRRVRDPNKHISARLVRYFRFGGMLQAISEQTEIPRDKLVTGGASQFQDQSSGLGQTIHAAHIIHVGAINSKLEKKSQPLSRALQNYIGHTQNVLRAANAWHGVGGDIDKYQSNQLAALATVNFAGELETNDRRTVETLITEFRSIIDKYVRDGTHAKGEKLVLDADSVIVYCVVPLMLHEEGRAGYDMVKSGEFVTKYDK</sequence>
<reference evidence="1" key="2">
    <citation type="submission" date="2020-05" db="UniProtKB">
        <authorList>
            <consortium name="EnsemblMetazoa"/>
        </authorList>
    </citation>
    <scope>IDENTIFICATION</scope>
    <source>
        <strain evidence="1">Indian</strain>
    </source>
</reference>
<dbReference type="STRING" id="30069.A0A182XVU7"/>
<dbReference type="VEuPathDB" id="VectorBase:ASTEI20_032156"/>
<name>A0A182XVU7_ANOST</name>
<evidence type="ECO:0000313" key="1">
    <source>
        <dbReference type="EnsemblMetazoa" id="ASTEI00333-PA"/>
    </source>
</evidence>
<dbReference type="EnsemblMetazoa" id="ASTEI00333-RA">
    <property type="protein sequence ID" value="ASTEI00333-PA"/>
    <property type="gene ID" value="ASTEI00333"/>
</dbReference>
<proteinExistence type="predicted"/>
<dbReference type="VEuPathDB" id="VectorBase:ASTE002796"/>
<reference evidence="2" key="1">
    <citation type="journal article" date="2014" name="Genome Biol.">
        <title>Genome analysis of a major urban malaria vector mosquito, Anopheles stephensi.</title>
        <authorList>
            <person name="Jiang X."/>
            <person name="Peery A."/>
            <person name="Hall A.B."/>
            <person name="Sharma A."/>
            <person name="Chen X.G."/>
            <person name="Waterhouse R.M."/>
            <person name="Komissarov A."/>
            <person name="Riehle M.M."/>
            <person name="Shouche Y."/>
            <person name="Sharakhova M.V."/>
            <person name="Lawson D."/>
            <person name="Pakpour N."/>
            <person name="Arensburger P."/>
            <person name="Davidson V.L."/>
            <person name="Eiglmeier K."/>
            <person name="Emrich S."/>
            <person name="George P."/>
            <person name="Kennedy R.C."/>
            <person name="Mane S.P."/>
            <person name="Maslen G."/>
            <person name="Oringanje C."/>
            <person name="Qi Y."/>
            <person name="Settlage R."/>
            <person name="Tojo M."/>
            <person name="Tubio J.M."/>
            <person name="Unger M.F."/>
            <person name="Wang B."/>
            <person name="Vernick K.D."/>
            <person name="Ribeiro J.M."/>
            <person name="James A.A."/>
            <person name="Michel K."/>
            <person name="Riehle M.A."/>
            <person name="Luckhart S."/>
            <person name="Sharakhov I.V."/>
            <person name="Tu Z."/>
        </authorList>
    </citation>
    <scope>NUCLEOTIDE SEQUENCE [LARGE SCALE GENOMIC DNA]</scope>
    <source>
        <strain evidence="2">Indian</strain>
    </source>
</reference>
<dbReference type="Proteomes" id="UP000076408">
    <property type="component" value="Unassembled WGS sequence"/>
</dbReference>
<evidence type="ECO:0000313" key="2">
    <source>
        <dbReference type="Proteomes" id="UP000076408"/>
    </source>
</evidence>
<dbReference type="VEuPathDB" id="VectorBase:ASTEI00333"/>
<dbReference type="AlphaFoldDB" id="A0A182XVU7"/>